<comment type="caution">
    <text evidence="2">The sequence shown here is derived from an EMBL/GenBank/DDBJ whole genome shotgun (WGS) entry which is preliminary data.</text>
</comment>
<name>A0ABR7NCE1_9FIRM</name>
<dbReference type="Pfam" id="PF01380">
    <property type="entry name" value="SIS"/>
    <property type="match status" value="1"/>
</dbReference>
<reference evidence="2 3" key="1">
    <citation type="submission" date="2020-08" db="EMBL/GenBank/DDBJ databases">
        <title>Genome public.</title>
        <authorList>
            <person name="Liu C."/>
            <person name="Sun Q."/>
        </authorList>
    </citation>
    <scope>NUCLEOTIDE SEQUENCE [LARGE SCALE GENOMIC DNA]</scope>
    <source>
        <strain evidence="2 3">NSJ-46</strain>
    </source>
</reference>
<dbReference type="InterPro" id="IPR046348">
    <property type="entry name" value="SIS_dom_sf"/>
</dbReference>
<dbReference type="CDD" id="cd05014">
    <property type="entry name" value="SIS_Kpsf"/>
    <property type="match status" value="1"/>
</dbReference>
<dbReference type="PANTHER" id="PTHR38418">
    <property type="entry name" value="SUGAR ISOMERASE, KPSF/GUTQ (AFU_ORTHOLOGUE AFUA_6G08860)"/>
    <property type="match status" value="1"/>
</dbReference>
<dbReference type="SUPFAM" id="SSF53697">
    <property type="entry name" value="SIS domain"/>
    <property type="match status" value="1"/>
</dbReference>
<dbReference type="Gene3D" id="3.40.50.10490">
    <property type="entry name" value="Glucose-6-phosphate isomerase like protein, domain 1"/>
    <property type="match status" value="1"/>
</dbReference>
<protein>
    <submittedName>
        <fullName evidence="2">SIS domain-containing protein</fullName>
    </submittedName>
</protein>
<gene>
    <name evidence="2" type="ORF">H8716_13420</name>
</gene>
<dbReference type="PROSITE" id="PS51464">
    <property type="entry name" value="SIS"/>
    <property type="match status" value="1"/>
</dbReference>
<dbReference type="InterPro" id="IPR001347">
    <property type="entry name" value="SIS_dom"/>
</dbReference>
<dbReference type="EMBL" id="JACRSZ010000015">
    <property type="protein sequence ID" value="MBC8574071.1"/>
    <property type="molecule type" value="Genomic_DNA"/>
</dbReference>
<evidence type="ECO:0000313" key="3">
    <source>
        <dbReference type="Proteomes" id="UP000657421"/>
    </source>
</evidence>
<proteinExistence type="predicted"/>
<dbReference type="PANTHER" id="PTHR38418:SF2">
    <property type="entry name" value="SUGAR ISOMERASE, KPSF_GUTQ (AFU_ORTHOLOGUE AFUA_6G08860)"/>
    <property type="match status" value="1"/>
</dbReference>
<dbReference type="RefSeq" id="WP_330606627.1">
    <property type="nucleotide sequence ID" value="NZ_JACRSZ010000015.1"/>
</dbReference>
<dbReference type="Proteomes" id="UP000657421">
    <property type="component" value="Unassembled WGS sequence"/>
</dbReference>
<evidence type="ECO:0000313" key="2">
    <source>
        <dbReference type="EMBL" id="MBC8574071.1"/>
    </source>
</evidence>
<feature type="domain" description="SIS" evidence="1">
    <location>
        <begin position="39"/>
        <end position="181"/>
    </location>
</feature>
<keyword evidence="3" id="KW-1185">Reference proteome</keyword>
<dbReference type="InterPro" id="IPR035474">
    <property type="entry name" value="SIS_Kpsf"/>
</dbReference>
<sequence length="203" mass="21439">MTEMGNKALDVFWEAVKEQVTYTIESVDKEALGKAAELIQESVKNGGRIHVTGIGKPGHLAGYISSLMASTGTPTYFLHGTEAVHGSSGQLVEGDVVIAISNSGNTDELMATIACVIDNGCKVIGVTGNSSSKLALNSDVCLLADIEKEGGPLNRAPRNSILAEMLVLQMLTVILQADCNVTPEQYVKHHPHGALGKLREGEV</sequence>
<organism evidence="2 3">
    <name type="scientific">Jingyaoa shaoxingensis</name>
    <dbReference type="NCBI Taxonomy" id="2763671"/>
    <lineage>
        <taxon>Bacteria</taxon>
        <taxon>Bacillati</taxon>
        <taxon>Bacillota</taxon>
        <taxon>Clostridia</taxon>
        <taxon>Lachnospirales</taxon>
        <taxon>Lachnospiraceae</taxon>
        <taxon>Jingyaoa</taxon>
    </lineage>
</organism>
<evidence type="ECO:0000259" key="1">
    <source>
        <dbReference type="PROSITE" id="PS51464"/>
    </source>
</evidence>
<accession>A0ABR7NCE1</accession>